<reference evidence="3 4" key="1">
    <citation type="submission" date="2015-03" db="EMBL/GenBank/DDBJ databases">
        <authorList>
            <person name="Morales-Cruz A."/>
            <person name="Amrine K.C."/>
            <person name="Cantu D."/>
        </authorList>
    </citation>
    <scope>NUCLEOTIDE SEQUENCE [LARGE SCALE GENOMIC DNA]</scope>
    <source>
        <strain evidence="3">DS831</strain>
    </source>
</reference>
<evidence type="ECO:0000256" key="1">
    <source>
        <dbReference type="SAM" id="MobiDB-lite"/>
    </source>
</evidence>
<feature type="region of interest" description="Disordered" evidence="1">
    <location>
        <begin position="144"/>
        <end position="171"/>
    </location>
</feature>
<evidence type="ECO:0000313" key="3">
    <source>
        <dbReference type="EMBL" id="KKY16896.1"/>
    </source>
</evidence>
<evidence type="ECO:0000313" key="4">
    <source>
        <dbReference type="Proteomes" id="UP000034182"/>
    </source>
</evidence>
<dbReference type="AlphaFoldDB" id="A0A0G2E3J4"/>
<evidence type="ECO:0000256" key="2">
    <source>
        <dbReference type="SAM" id="Phobius"/>
    </source>
</evidence>
<reference evidence="3 4" key="2">
    <citation type="submission" date="2015-05" db="EMBL/GenBank/DDBJ databases">
        <title>Distinctive expansion of gene families associated with plant cell wall degradation and secondary metabolism in the genomes of grapevine trunk pathogens.</title>
        <authorList>
            <person name="Lawrence D.P."/>
            <person name="Travadon R."/>
            <person name="Rolshausen P.E."/>
            <person name="Baumgartner K."/>
        </authorList>
    </citation>
    <scope>NUCLEOTIDE SEQUENCE [LARGE SCALE GENOMIC DNA]</scope>
    <source>
        <strain evidence="3">DS831</strain>
    </source>
</reference>
<accession>A0A0G2E3J4</accession>
<name>A0A0G2E3J4_9PEZI</name>
<feature type="compositionally biased region" description="Polar residues" evidence="1">
    <location>
        <begin position="77"/>
        <end position="88"/>
    </location>
</feature>
<feature type="compositionally biased region" description="Low complexity" evidence="1">
    <location>
        <begin position="1"/>
        <end position="23"/>
    </location>
</feature>
<feature type="compositionally biased region" description="Polar residues" evidence="1">
    <location>
        <begin position="145"/>
        <end position="162"/>
    </location>
</feature>
<dbReference type="EMBL" id="LAQI01000162">
    <property type="protein sequence ID" value="KKY16896.1"/>
    <property type="molecule type" value="Genomic_DNA"/>
</dbReference>
<gene>
    <name evidence="3" type="ORF">UCDDS831_g06729</name>
</gene>
<feature type="compositionally biased region" description="Low complexity" evidence="1">
    <location>
        <begin position="55"/>
        <end position="72"/>
    </location>
</feature>
<sequence length="322" mass="34865">MATPIACPAPAALLLREPSSPASDLSPQRDRIPQPVAAKQRVPPPPSHAPALRRPGSPHSSPKPAAAAYPPSGHDSVISTPGSPKQLYSQSASSNSNTSRDARHSLARSLPVADDDDEKAALSLPAPAAVRSCPPRSMVLDLEKQSYSPASNNRRSARNSGAPQDDTYLPADPEEVDLEDKAFRILLHLSGFACVVSFAISLWTLFAVVIAALLQPLRFCSMRPDYREQLVQFLSPLLRLQFRLIYSAPLSSMYNTPLLFVVCLLSPFVAIGVAIAAWISASFWIFAAIIGDPGPMDGHNDGREAVLTVRSYWESWLLRALR</sequence>
<protein>
    <submittedName>
        <fullName evidence="3">Uncharacterized protein</fullName>
    </submittedName>
</protein>
<dbReference type="Proteomes" id="UP000034182">
    <property type="component" value="Unassembled WGS sequence"/>
</dbReference>
<proteinExistence type="predicted"/>
<feature type="region of interest" description="Disordered" evidence="1">
    <location>
        <begin position="1"/>
        <end position="106"/>
    </location>
</feature>
<keyword evidence="2" id="KW-1133">Transmembrane helix</keyword>
<comment type="caution">
    <text evidence="3">The sequence shown here is derived from an EMBL/GenBank/DDBJ whole genome shotgun (WGS) entry which is preliminary data.</text>
</comment>
<feature type="transmembrane region" description="Helical" evidence="2">
    <location>
        <begin position="185"/>
        <end position="214"/>
    </location>
</feature>
<keyword evidence="2" id="KW-0812">Transmembrane</keyword>
<feature type="transmembrane region" description="Helical" evidence="2">
    <location>
        <begin position="258"/>
        <end position="291"/>
    </location>
</feature>
<organism evidence="3 4">
    <name type="scientific">Diplodia seriata</name>
    <dbReference type="NCBI Taxonomy" id="420778"/>
    <lineage>
        <taxon>Eukaryota</taxon>
        <taxon>Fungi</taxon>
        <taxon>Dikarya</taxon>
        <taxon>Ascomycota</taxon>
        <taxon>Pezizomycotina</taxon>
        <taxon>Dothideomycetes</taxon>
        <taxon>Dothideomycetes incertae sedis</taxon>
        <taxon>Botryosphaeriales</taxon>
        <taxon>Botryosphaeriaceae</taxon>
        <taxon>Diplodia</taxon>
    </lineage>
</organism>
<keyword evidence="2" id="KW-0472">Membrane</keyword>
<feature type="compositionally biased region" description="Low complexity" evidence="1">
    <location>
        <begin position="89"/>
        <end position="99"/>
    </location>
</feature>